<evidence type="ECO:0000313" key="2">
    <source>
        <dbReference type="EnsemblPlants" id="OB09G18320.1"/>
    </source>
</evidence>
<protein>
    <submittedName>
        <fullName evidence="2">Uncharacterized protein</fullName>
    </submittedName>
</protein>
<reference evidence="2" key="1">
    <citation type="journal article" date="2013" name="Nat. Commun.">
        <title>Whole-genome sequencing of Oryza brachyantha reveals mechanisms underlying Oryza genome evolution.</title>
        <authorList>
            <person name="Chen J."/>
            <person name="Huang Q."/>
            <person name="Gao D."/>
            <person name="Wang J."/>
            <person name="Lang Y."/>
            <person name="Liu T."/>
            <person name="Li B."/>
            <person name="Bai Z."/>
            <person name="Luis Goicoechea J."/>
            <person name="Liang C."/>
            <person name="Chen C."/>
            <person name="Zhang W."/>
            <person name="Sun S."/>
            <person name="Liao Y."/>
            <person name="Zhang X."/>
            <person name="Yang L."/>
            <person name="Song C."/>
            <person name="Wang M."/>
            <person name="Shi J."/>
            <person name="Liu G."/>
            <person name="Liu J."/>
            <person name="Zhou H."/>
            <person name="Zhou W."/>
            <person name="Yu Q."/>
            <person name="An N."/>
            <person name="Chen Y."/>
            <person name="Cai Q."/>
            <person name="Wang B."/>
            <person name="Liu B."/>
            <person name="Min J."/>
            <person name="Huang Y."/>
            <person name="Wu H."/>
            <person name="Li Z."/>
            <person name="Zhang Y."/>
            <person name="Yin Y."/>
            <person name="Song W."/>
            <person name="Jiang J."/>
            <person name="Jackson S.A."/>
            <person name="Wing R.A."/>
            <person name="Wang J."/>
            <person name="Chen M."/>
        </authorList>
    </citation>
    <scope>NUCLEOTIDE SEQUENCE [LARGE SCALE GENOMIC DNA]</scope>
    <source>
        <strain evidence="2">cv. IRGC 101232</strain>
    </source>
</reference>
<accession>J3MXV3</accession>
<dbReference type="AlphaFoldDB" id="J3MXV3"/>
<dbReference type="Gramene" id="OB09G18320.1">
    <property type="protein sequence ID" value="OB09G18320.1"/>
    <property type="gene ID" value="OB09G18320"/>
</dbReference>
<evidence type="ECO:0000256" key="1">
    <source>
        <dbReference type="SAM" id="MobiDB-lite"/>
    </source>
</evidence>
<reference evidence="2" key="2">
    <citation type="submission" date="2013-04" db="UniProtKB">
        <authorList>
            <consortium name="EnsemblPlants"/>
        </authorList>
    </citation>
    <scope>IDENTIFICATION</scope>
</reference>
<keyword evidence="3" id="KW-1185">Reference proteome</keyword>
<dbReference type="HOGENOM" id="CLU_2835224_0_0_1"/>
<organism evidence="2">
    <name type="scientific">Oryza brachyantha</name>
    <name type="common">malo sina</name>
    <dbReference type="NCBI Taxonomy" id="4533"/>
    <lineage>
        <taxon>Eukaryota</taxon>
        <taxon>Viridiplantae</taxon>
        <taxon>Streptophyta</taxon>
        <taxon>Embryophyta</taxon>
        <taxon>Tracheophyta</taxon>
        <taxon>Spermatophyta</taxon>
        <taxon>Magnoliopsida</taxon>
        <taxon>Liliopsida</taxon>
        <taxon>Poales</taxon>
        <taxon>Poaceae</taxon>
        <taxon>BOP clade</taxon>
        <taxon>Oryzoideae</taxon>
        <taxon>Oryzeae</taxon>
        <taxon>Oryzinae</taxon>
        <taxon>Oryza</taxon>
    </lineage>
</organism>
<proteinExistence type="predicted"/>
<feature type="region of interest" description="Disordered" evidence="1">
    <location>
        <begin position="1"/>
        <end position="66"/>
    </location>
</feature>
<name>J3MXV3_ORYBR</name>
<feature type="compositionally biased region" description="Basic and acidic residues" evidence="1">
    <location>
        <begin position="1"/>
        <end position="16"/>
    </location>
</feature>
<evidence type="ECO:0000313" key="3">
    <source>
        <dbReference type="Proteomes" id="UP000006038"/>
    </source>
</evidence>
<dbReference type="Proteomes" id="UP000006038">
    <property type="component" value="Chromosome 9"/>
</dbReference>
<feature type="compositionally biased region" description="Basic and acidic residues" evidence="1">
    <location>
        <begin position="23"/>
        <end position="33"/>
    </location>
</feature>
<sequence>MEAWEETKREAKRGGDSEMVAGGDREGGNEGRGEPGSGGEVQLTPAPDFLSPSEPLSLCCATRQKR</sequence>
<dbReference type="EnsemblPlants" id="OB09G18320.1">
    <property type="protein sequence ID" value="OB09G18320.1"/>
    <property type="gene ID" value="OB09G18320"/>
</dbReference>